<proteinExistence type="predicted"/>
<evidence type="ECO:0000313" key="2">
    <source>
        <dbReference type="EMBL" id="CAI9578741.1"/>
    </source>
</evidence>
<name>A0ABN9E1G7_9NEOB</name>
<evidence type="ECO:0000313" key="3">
    <source>
        <dbReference type="Proteomes" id="UP001162483"/>
    </source>
</evidence>
<keyword evidence="3" id="KW-1185">Reference proteome</keyword>
<comment type="caution">
    <text evidence="2">The sequence shown here is derived from an EMBL/GenBank/DDBJ whole genome shotgun (WGS) entry which is preliminary data.</text>
</comment>
<evidence type="ECO:0000256" key="1">
    <source>
        <dbReference type="SAM" id="MobiDB-lite"/>
    </source>
</evidence>
<gene>
    <name evidence="2" type="ORF">SPARVUS_LOCUS8967536</name>
</gene>
<dbReference type="Proteomes" id="UP001162483">
    <property type="component" value="Unassembled WGS sequence"/>
</dbReference>
<dbReference type="EMBL" id="CATNWA010015029">
    <property type="protein sequence ID" value="CAI9578741.1"/>
    <property type="molecule type" value="Genomic_DNA"/>
</dbReference>
<accession>A0ABN9E1G7</accession>
<feature type="region of interest" description="Disordered" evidence="1">
    <location>
        <begin position="28"/>
        <end position="57"/>
    </location>
</feature>
<protein>
    <submittedName>
        <fullName evidence="2">Uncharacterized protein</fullName>
    </submittedName>
</protein>
<organism evidence="2 3">
    <name type="scientific">Staurois parvus</name>
    <dbReference type="NCBI Taxonomy" id="386267"/>
    <lineage>
        <taxon>Eukaryota</taxon>
        <taxon>Metazoa</taxon>
        <taxon>Chordata</taxon>
        <taxon>Craniata</taxon>
        <taxon>Vertebrata</taxon>
        <taxon>Euteleostomi</taxon>
        <taxon>Amphibia</taxon>
        <taxon>Batrachia</taxon>
        <taxon>Anura</taxon>
        <taxon>Neobatrachia</taxon>
        <taxon>Ranoidea</taxon>
        <taxon>Ranidae</taxon>
        <taxon>Staurois</taxon>
    </lineage>
</organism>
<reference evidence="2" key="1">
    <citation type="submission" date="2023-05" db="EMBL/GenBank/DDBJ databases">
        <authorList>
            <person name="Stuckert A."/>
        </authorList>
    </citation>
    <scope>NUCLEOTIDE SEQUENCE</scope>
</reference>
<sequence>MLVHHWTLNGYTRMMPAGLLLQAAGYDAPPPPLPSTALTGSPMPSGEPGNAAGVSAS</sequence>